<keyword evidence="2 4" id="KW-0378">Hydrolase</keyword>
<name>A0AAU7UCH3_9DEIO</name>
<dbReference type="PANTHER" id="PTHR48081">
    <property type="entry name" value="AB HYDROLASE SUPERFAMILY PROTEIN C4A8.06C"/>
    <property type="match status" value="1"/>
</dbReference>
<dbReference type="RefSeq" id="WP_350243936.1">
    <property type="nucleotide sequence ID" value="NZ_CP158299.1"/>
</dbReference>
<evidence type="ECO:0000256" key="2">
    <source>
        <dbReference type="ARBA" id="ARBA00022801"/>
    </source>
</evidence>
<accession>A0AAU7UCH3</accession>
<dbReference type="Gene3D" id="3.40.50.1820">
    <property type="entry name" value="alpha/beta hydrolase"/>
    <property type="match status" value="1"/>
</dbReference>
<organism evidence="4">
    <name type="scientific">Deinococcus sonorensis KR-87</name>
    <dbReference type="NCBI Taxonomy" id="694439"/>
    <lineage>
        <taxon>Bacteria</taxon>
        <taxon>Thermotogati</taxon>
        <taxon>Deinococcota</taxon>
        <taxon>Deinococci</taxon>
        <taxon>Deinococcales</taxon>
        <taxon>Deinococcaceae</taxon>
        <taxon>Deinococcus</taxon>
    </lineage>
</organism>
<sequence>MPLDPVFKEVLLQMAAAPQPSGLDEMRAMVLANSARLPRRPVSIGAVRDLSLPGPASELPARLYTPAGEAPASGWPLTVFYHGGGFVAYSIETHDSVCRELCAAAETAVLSVEYRLAPEHPFPAPVDDAYAALLWAAEHARELGADPSRLAVAGDSAGASLSIAVTQRARDEHGPALKAQLLIYPATDFSGTAHPSRQENGQGYFLTEERMRFFGQMYLTDPEHAAHPHVSSLHADLRGLPPALVMTAEFDPLRDEGKAYADALNAAGTRAEYLPGPGMIHGFVNMTALSPAAASLLDQGAAWLKRELS</sequence>
<dbReference type="PANTHER" id="PTHR48081:SF8">
    <property type="entry name" value="ALPHA_BETA HYDROLASE FOLD-3 DOMAIN-CONTAINING PROTEIN-RELATED"/>
    <property type="match status" value="1"/>
</dbReference>
<dbReference type="FunFam" id="3.40.50.1820:FF:000089">
    <property type="entry name" value="Alpha/beta hydrolase"/>
    <property type="match status" value="1"/>
</dbReference>
<dbReference type="InterPro" id="IPR029058">
    <property type="entry name" value="AB_hydrolase_fold"/>
</dbReference>
<feature type="domain" description="Alpha/beta hydrolase fold-3" evidence="3">
    <location>
        <begin position="79"/>
        <end position="284"/>
    </location>
</feature>
<dbReference type="InterPro" id="IPR013094">
    <property type="entry name" value="AB_hydrolase_3"/>
</dbReference>
<evidence type="ECO:0000313" key="4">
    <source>
        <dbReference type="EMBL" id="XBV85892.1"/>
    </source>
</evidence>
<dbReference type="InterPro" id="IPR050300">
    <property type="entry name" value="GDXG_lipolytic_enzyme"/>
</dbReference>
<dbReference type="KEGG" id="dsc:ABOD76_06185"/>
<evidence type="ECO:0000256" key="1">
    <source>
        <dbReference type="ARBA" id="ARBA00010515"/>
    </source>
</evidence>
<evidence type="ECO:0000259" key="3">
    <source>
        <dbReference type="Pfam" id="PF07859"/>
    </source>
</evidence>
<protein>
    <submittedName>
        <fullName evidence="4">Alpha/beta hydrolase</fullName>
    </submittedName>
</protein>
<reference evidence="4" key="1">
    <citation type="submission" date="2024-06" db="EMBL/GenBank/DDBJ databases">
        <title>Draft Genome Sequence of Deinococcus sonorensis Type Strain KR-87, a Biofilm Producing Representative of the Genus Deinococcus.</title>
        <authorList>
            <person name="Boren L.S."/>
            <person name="Grosso R.A."/>
            <person name="Hugenberg-Cox A.N."/>
            <person name="Hill J.T.E."/>
            <person name="Albert C.M."/>
            <person name="Tuohy J.M."/>
        </authorList>
    </citation>
    <scope>NUCLEOTIDE SEQUENCE</scope>
    <source>
        <strain evidence="4">KR-87</strain>
    </source>
</reference>
<dbReference type="GO" id="GO:0016787">
    <property type="term" value="F:hydrolase activity"/>
    <property type="evidence" value="ECO:0007669"/>
    <property type="project" value="UniProtKB-KW"/>
</dbReference>
<dbReference type="AlphaFoldDB" id="A0AAU7UCH3"/>
<comment type="similarity">
    <text evidence="1">Belongs to the 'GDXG' lipolytic enzyme family.</text>
</comment>
<proteinExistence type="inferred from homology"/>
<dbReference type="Pfam" id="PF07859">
    <property type="entry name" value="Abhydrolase_3"/>
    <property type="match status" value="1"/>
</dbReference>
<dbReference type="SUPFAM" id="SSF53474">
    <property type="entry name" value="alpha/beta-Hydrolases"/>
    <property type="match status" value="1"/>
</dbReference>
<gene>
    <name evidence="4" type="ORF">ABOD76_06185</name>
</gene>
<dbReference type="EMBL" id="CP158299">
    <property type="protein sequence ID" value="XBV85892.1"/>
    <property type="molecule type" value="Genomic_DNA"/>
</dbReference>